<evidence type="ECO:0000259" key="4">
    <source>
        <dbReference type="PROSITE" id="PS51085"/>
    </source>
</evidence>
<dbReference type="OrthoDB" id="3807506at2"/>
<dbReference type="RefSeq" id="WP_152779529.1">
    <property type="nucleotide sequence ID" value="NZ_BAABEQ010000015.1"/>
</dbReference>
<dbReference type="PANTHER" id="PTHR47354">
    <property type="entry name" value="NADH OXIDOREDUCTASE HCR"/>
    <property type="match status" value="1"/>
</dbReference>
<comment type="cofactor">
    <cofactor evidence="1">
        <name>FAD</name>
        <dbReference type="ChEBI" id="CHEBI:57692"/>
    </cofactor>
</comment>
<dbReference type="GO" id="GO:0016491">
    <property type="term" value="F:oxidoreductase activity"/>
    <property type="evidence" value="ECO:0007669"/>
    <property type="project" value="InterPro"/>
</dbReference>
<dbReference type="InterPro" id="IPR001041">
    <property type="entry name" value="2Fe-2S_ferredoxin-type"/>
</dbReference>
<dbReference type="PANTHER" id="PTHR47354:SF2">
    <property type="entry name" value="BLR2392 PROTEIN"/>
    <property type="match status" value="1"/>
</dbReference>
<dbReference type="CDD" id="cd06185">
    <property type="entry name" value="PDR_like"/>
    <property type="match status" value="1"/>
</dbReference>
<dbReference type="SUPFAM" id="SSF63380">
    <property type="entry name" value="Riboflavin synthase domain-like"/>
    <property type="match status" value="1"/>
</dbReference>
<evidence type="ECO:0000256" key="3">
    <source>
        <dbReference type="ARBA" id="ARBA00023014"/>
    </source>
</evidence>
<dbReference type="PROSITE" id="PS51384">
    <property type="entry name" value="FAD_FR"/>
    <property type="match status" value="1"/>
</dbReference>
<dbReference type="EMBL" id="VJZE01000004">
    <property type="protein sequence ID" value="MPY38707.1"/>
    <property type="molecule type" value="Genomic_DNA"/>
</dbReference>
<feature type="domain" description="FAD-binding FR-type" evidence="5">
    <location>
        <begin position="3"/>
        <end position="105"/>
    </location>
</feature>
<protein>
    <submittedName>
        <fullName evidence="6">Oxidoreductase</fullName>
    </submittedName>
</protein>
<dbReference type="CDD" id="cd00207">
    <property type="entry name" value="fer2"/>
    <property type="match status" value="1"/>
</dbReference>
<dbReference type="SUPFAM" id="SSF54292">
    <property type="entry name" value="2Fe-2S ferredoxin-like"/>
    <property type="match status" value="1"/>
</dbReference>
<dbReference type="Gene3D" id="2.40.30.10">
    <property type="entry name" value="Translation factors"/>
    <property type="match status" value="1"/>
</dbReference>
<dbReference type="InterPro" id="IPR008333">
    <property type="entry name" value="Cbr1-like_FAD-bd_dom"/>
</dbReference>
<dbReference type="Pfam" id="PF00111">
    <property type="entry name" value="Fer2"/>
    <property type="match status" value="1"/>
</dbReference>
<comment type="caution">
    <text evidence="6">The sequence shown here is derived from an EMBL/GenBank/DDBJ whole genome shotgun (WGS) entry which is preliminary data.</text>
</comment>
<dbReference type="InterPro" id="IPR017938">
    <property type="entry name" value="Riboflavin_synthase-like_b-brl"/>
</dbReference>
<keyword evidence="7" id="KW-1185">Reference proteome</keyword>
<dbReference type="GO" id="GO:0051537">
    <property type="term" value="F:2 iron, 2 sulfur cluster binding"/>
    <property type="evidence" value="ECO:0007669"/>
    <property type="project" value="UniProtKB-KW"/>
</dbReference>
<dbReference type="PRINTS" id="PR00409">
    <property type="entry name" value="PHDIOXRDTASE"/>
</dbReference>
<dbReference type="AlphaFoldDB" id="A0A5N8VTY5"/>
<dbReference type="Gene3D" id="3.40.50.80">
    <property type="entry name" value="Nucleotide-binding domain of ferredoxin-NADP reductase (FNR) module"/>
    <property type="match status" value="1"/>
</dbReference>
<evidence type="ECO:0000256" key="2">
    <source>
        <dbReference type="ARBA" id="ARBA00022714"/>
    </source>
</evidence>
<evidence type="ECO:0000313" key="7">
    <source>
        <dbReference type="Proteomes" id="UP000326979"/>
    </source>
</evidence>
<name>A0A5N8VTY5_9ACTN</name>
<dbReference type="InterPro" id="IPR006058">
    <property type="entry name" value="2Fe2S_fd_BS"/>
</dbReference>
<reference evidence="6 7" key="1">
    <citation type="submission" date="2019-07" db="EMBL/GenBank/DDBJ databases">
        <title>New species of Amycolatopsis and Streptomyces.</title>
        <authorList>
            <person name="Duangmal K."/>
            <person name="Teo W.F.A."/>
            <person name="Lipun K."/>
        </authorList>
    </citation>
    <scope>NUCLEOTIDE SEQUENCE [LARGE SCALE GENOMIC DNA]</scope>
    <source>
        <strain evidence="6 7">TISTR 2346</strain>
    </source>
</reference>
<evidence type="ECO:0000256" key="1">
    <source>
        <dbReference type="ARBA" id="ARBA00001974"/>
    </source>
</evidence>
<organism evidence="6 7">
    <name type="scientific">Streptomyces phyllanthi</name>
    <dbReference type="NCBI Taxonomy" id="1803180"/>
    <lineage>
        <taxon>Bacteria</taxon>
        <taxon>Bacillati</taxon>
        <taxon>Actinomycetota</taxon>
        <taxon>Actinomycetes</taxon>
        <taxon>Kitasatosporales</taxon>
        <taxon>Streptomycetaceae</taxon>
        <taxon>Streptomyces</taxon>
    </lineage>
</organism>
<accession>A0A5N8VTY5</accession>
<dbReference type="InterPro" id="IPR050415">
    <property type="entry name" value="MRET"/>
</dbReference>
<gene>
    <name evidence="6" type="ORF">FNH04_01660</name>
</gene>
<dbReference type="SUPFAM" id="SSF52343">
    <property type="entry name" value="Ferredoxin reductase-like, C-terminal NADP-linked domain"/>
    <property type="match status" value="1"/>
</dbReference>
<keyword evidence="3" id="KW-0411">Iron-sulfur</keyword>
<dbReference type="InterPro" id="IPR039261">
    <property type="entry name" value="FNR_nucleotide-bd"/>
</dbReference>
<evidence type="ECO:0000313" key="6">
    <source>
        <dbReference type="EMBL" id="MPY38707.1"/>
    </source>
</evidence>
<keyword evidence="2" id="KW-0479">Metal-binding</keyword>
<keyword evidence="2" id="KW-0408">Iron</keyword>
<feature type="domain" description="2Fe-2S ferredoxin-type" evidence="4">
    <location>
        <begin position="231"/>
        <end position="319"/>
    </location>
</feature>
<dbReference type="PROSITE" id="PS00197">
    <property type="entry name" value="2FE2S_FER_1"/>
    <property type="match status" value="1"/>
</dbReference>
<sequence length="319" mass="34103">MTSTPDTAVVVTRTELVPDIVELVLRPSGPVRSVPPGSHIDITVPLPGGRELRSYSLVDRGHDDGLLRIAVRLQQDGRGGSRWMHDLRPGSEVGFAGPIDEFPLSPGRLPSVLLAGGIGITPIVGLAHALRTRGADYRLVYAGRSRDQMAFVDDLEREHPGRVRVFEDGHGTFADPDEVVASVPDGGVLYVCGPMGLLVAVRAAWERAARPPGGLRFETFGTSGVLPATPFRVEVPARGLSLDVPVGTSLLDALQSAGVEMMYDCRRGECGLCRVAILDVTGKVDHRDVFLSERQRAEGRAMCACVSRVAGGARITIDC</sequence>
<evidence type="ECO:0000259" key="5">
    <source>
        <dbReference type="PROSITE" id="PS51384"/>
    </source>
</evidence>
<dbReference type="InterPro" id="IPR017927">
    <property type="entry name" value="FAD-bd_FR_type"/>
</dbReference>
<keyword evidence="2" id="KW-0001">2Fe-2S</keyword>
<dbReference type="InterPro" id="IPR012675">
    <property type="entry name" value="Beta-grasp_dom_sf"/>
</dbReference>
<dbReference type="Pfam" id="PF00970">
    <property type="entry name" value="FAD_binding_6"/>
    <property type="match status" value="1"/>
</dbReference>
<proteinExistence type="predicted"/>
<dbReference type="Gene3D" id="3.10.20.30">
    <property type="match status" value="1"/>
</dbReference>
<dbReference type="InterPro" id="IPR036010">
    <property type="entry name" value="2Fe-2S_ferredoxin-like_sf"/>
</dbReference>
<dbReference type="Proteomes" id="UP000326979">
    <property type="component" value="Unassembled WGS sequence"/>
</dbReference>
<dbReference type="PROSITE" id="PS51085">
    <property type="entry name" value="2FE2S_FER_2"/>
    <property type="match status" value="1"/>
</dbReference>